<dbReference type="PATRIC" id="fig|69.6.peg.1597"/>
<dbReference type="KEGG" id="lez:GLE_1616"/>
<dbReference type="Proteomes" id="UP000061569">
    <property type="component" value="Chromosome"/>
</dbReference>
<proteinExistence type="predicted"/>
<dbReference type="PROSITE" id="PS51257">
    <property type="entry name" value="PROKAR_LIPOPROTEIN"/>
    <property type="match status" value="1"/>
</dbReference>
<reference evidence="1 2" key="1">
    <citation type="submission" date="2015-11" db="EMBL/GenBank/DDBJ databases">
        <title>Genome sequences of Lysobacter enzymogenes strain C3 and Lysobacter antibioticus ATCC 29479.</title>
        <authorList>
            <person name="Kobayashi D.Y."/>
        </authorList>
    </citation>
    <scope>NUCLEOTIDE SEQUENCE [LARGE SCALE GENOMIC DNA]</scope>
    <source>
        <strain evidence="1 2">C3</strain>
    </source>
</reference>
<accession>A0A0S2DF74</accession>
<organism evidence="1 2">
    <name type="scientific">Lysobacter enzymogenes</name>
    <dbReference type="NCBI Taxonomy" id="69"/>
    <lineage>
        <taxon>Bacteria</taxon>
        <taxon>Pseudomonadati</taxon>
        <taxon>Pseudomonadota</taxon>
        <taxon>Gammaproteobacteria</taxon>
        <taxon>Lysobacterales</taxon>
        <taxon>Lysobacteraceae</taxon>
        <taxon>Lysobacter</taxon>
    </lineage>
</organism>
<evidence type="ECO:0000313" key="1">
    <source>
        <dbReference type="EMBL" id="ALN56973.1"/>
    </source>
</evidence>
<dbReference type="OrthoDB" id="163809at2"/>
<dbReference type="AlphaFoldDB" id="A0A0S2DF74"/>
<evidence type="ECO:0000313" key="2">
    <source>
        <dbReference type="Proteomes" id="UP000061569"/>
    </source>
</evidence>
<protein>
    <submittedName>
        <fullName evidence="1">Uncharacterized protein</fullName>
    </submittedName>
</protein>
<name>A0A0S2DF74_LYSEN</name>
<gene>
    <name evidence="1" type="ORF">GLE_1616</name>
</gene>
<dbReference type="EMBL" id="CP013140">
    <property type="protein sequence ID" value="ALN56973.1"/>
    <property type="molecule type" value="Genomic_DNA"/>
</dbReference>
<sequence length="131" mass="13458">MKSVPFAASLACALALSACAHAGAGAGGDRALAAGEAAQLRPGDSVALPDRSRLRFVEVTSDSRCRPGLQCIRAGEAVLAFELSGGDGAKTALSFDTSAPQPRQRAGAWTFELQSLDFAEPPQATVKLEAE</sequence>
<dbReference type="STRING" id="69.GLE_1616"/>